<dbReference type="Proteomes" id="UP000076842">
    <property type="component" value="Unassembled WGS sequence"/>
</dbReference>
<keyword evidence="1" id="KW-1133">Transmembrane helix</keyword>
<keyword evidence="1" id="KW-0472">Membrane</keyword>
<keyword evidence="1" id="KW-0812">Transmembrane</keyword>
<keyword evidence="4" id="KW-1185">Reference proteome</keyword>
<proteinExistence type="predicted"/>
<evidence type="ECO:0000313" key="3">
    <source>
        <dbReference type="EMBL" id="KZT53145.1"/>
    </source>
</evidence>
<evidence type="ECO:0000313" key="4">
    <source>
        <dbReference type="Proteomes" id="UP000076842"/>
    </source>
</evidence>
<feature type="transmembrane region" description="Helical" evidence="1">
    <location>
        <begin position="31"/>
        <end position="54"/>
    </location>
</feature>
<dbReference type="Pfam" id="PF17648">
    <property type="entry name" value="Luciferase"/>
    <property type="match status" value="1"/>
</dbReference>
<dbReference type="OrthoDB" id="5358398at2759"/>
<dbReference type="InterPro" id="IPR040841">
    <property type="entry name" value="Luciferase_dom"/>
</dbReference>
<evidence type="ECO:0000259" key="2">
    <source>
        <dbReference type="Pfam" id="PF17648"/>
    </source>
</evidence>
<protein>
    <recommendedName>
        <fullName evidence="2">Luciferase domain-containing protein</fullName>
    </recommendedName>
</protein>
<reference evidence="3 4" key="1">
    <citation type="journal article" date="2016" name="Mol. Biol. Evol.">
        <title>Comparative Genomics of Early-Diverging Mushroom-Forming Fungi Provides Insights into the Origins of Lignocellulose Decay Capabilities.</title>
        <authorList>
            <person name="Nagy L.G."/>
            <person name="Riley R."/>
            <person name="Tritt A."/>
            <person name="Adam C."/>
            <person name="Daum C."/>
            <person name="Floudas D."/>
            <person name="Sun H."/>
            <person name="Yadav J.S."/>
            <person name="Pangilinan J."/>
            <person name="Larsson K.H."/>
            <person name="Matsuura K."/>
            <person name="Barry K."/>
            <person name="Labutti K."/>
            <person name="Kuo R."/>
            <person name="Ohm R.A."/>
            <person name="Bhattacharya S.S."/>
            <person name="Shirouzu T."/>
            <person name="Yoshinaga Y."/>
            <person name="Martin F.M."/>
            <person name="Grigoriev I.V."/>
            <person name="Hibbett D.S."/>
        </authorList>
    </citation>
    <scope>NUCLEOTIDE SEQUENCE [LARGE SCALE GENOMIC DNA]</scope>
    <source>
        <strain evidence="3 4">HHB12733</strain>
    </source>
</reference>
<gene>
    <name evidence="3" type="ORF">CALCODRAFT_501422</name>
</gene>
<sequence length="282" mass="31118">MASTYLPSWIHAPTLAHAHALWNRPVSLGSALLSGLGLYVLGFLVSDIYAYYLLVPQDMRGTISSQPAIYILSGLIRSFRWLTGKDGTSTRGLRRFVAKSKERQPIYGRRFLKDGDVPVRRGPRASILVQGLPHRQIPQLLDEELEKELKARFDTFGASHSLTSGESHIEPNALALFLPHTPPSLSQHPELQIPPSRKASSYEFAHIHGGESSMHLFLAPLDAAEAIEKGWAVRFPLAGGLGEWGRAQGRVLVYAPRDRGEVGVVMRLVEAGWEYLSAVPKA</sequence>
<dbReference type="AlphaFoldDB" id="A0A165DMM3"/>
<dbReference type="EMBL" id="KV424045">
    <property type="protein sequence ID" value="KZT53145.1"/>
    <property type="molecule type" value="Genomic_DNA"/>
</dbReference>
<name>A0A165DMM3_9BASI</name>
<dbReference type="InterPro" id="IPR048273">
    <property type="entry name" value="Luciferase"/>
</dbReference>
<feature type="domain" description="Luciferase" evidence="2">
    <location>
        <begin position="202"/>
        <end position="271"/>
    </location>
</feature>
<organism evidence="3 4">
    <name type="scientific">Calocera cornea HHB12733</name>
    <dbReference type="NCBI Taxonomy" id="1353952"/>
    <lineage>
        <taxon>Eukaryota</taxon>
        <taxon>Fungi</taxon>
        <taxon>Dikarya</taxon>
        <taxon>Basidiomycota</taxon>
        <taxon>Agaricomycotina</taxon>
        <taxon>Dacrymycetes</taxon>
        <taxon>Dacrymycetales</taxon>
        <taxon>Dacrymycetaceae</taxon>
        <taxon>Calocera</taxon>
    </lineage>
</organism>
<dbReference type="InParanoid" id="A0A165DMM3"/>
<dbReference type="PANTHER" id="PTHR38695:SF1">
    <property type="entry name" value="AMINO ACID PERMEASE_ SLC12A DOMAIN-CONTAINING PROTEIN"/>
    <property type="match status" value="1"/>
</dbReference>
<accession>A0A165DMM3</accession>
<dbReference type="PANTHER" id="PTHR38695">
    <property type="entry name" value="AMINO ACID PERMEASE_ SLC12A DOMAIN-CONTAINING PROTEIN"/>
    <property type="match status" value="1"/>
</dbReference>
<dbReference type="STRING" id="1353952.A0A165DMM3"/>
<evidence type="ECO:0000256" key="1">
    <source>
        <dbReference type="SAM" id="Phobius"/>
    </source>
</evidence>